<accession>A0A0A9C8D5</accession>
<dbReference type="EMBL" id="GBRH01227177">
    <property type="protein sequence ID" value="JAD70718.1"/>
    <property type="molecule type" value="Transcribed_RNA"/>
</dbReference>
<protein>
    <submittedName>
        <fullName evidence="1">Uncharacterized protein</fullName>
    </submittedName>
</protein>
<organism evidence="1">
    <name type="scientific">Arundo donax</name>
    <name type="common">Giant reed</name>
    <name type="synonym">Donax arundinaceus</name>
    <dbReference type="NCBI Taxonomy" id="35708"/>
    <lineage>
        <taxon>Eukaryota</taxon>
        <taxon>Viridiplantae</taxon>
        <taxon>Streptophyta</taxon>
        <taxon>Embryophyta</taxon>
        <taxon>Tracheophyta</taxon>
        <taxon>Spermatophyta</taxon>
        <taxon>Magnoliopsida</taxon>
        <taxon>Liliopsida</taxon>
        <taxon>Poales</taxon>
        <taxon>Poaceae</taxon>
        <taxon>PACMAD clade</taxon>
        <taxon>Arundinoideae</taxon>
        <taxon>Arundineae</taxon>
        <taxon>Arundo</taxon>
    </lineage>
</organism>
<proteinExistence type="predicted"/>
<evidence type="ECO:0000313" key="1">
    <source>
        <dbReference type="EMBL" id="JAD70718.1"/>
    </source>
</evidence>
<reference evidence="1" key="2">
    <citation type="journal article" date="2015" name="Data Brief">
        <title>Shoot transcriptome of the giant reed, Arundo donax.</title>
        <authorList>
            <person name="Barrero R.A."/>
            <person name="Guerrero F.D."/>
            <person name="Moolhuijzen P."/>
            <person name="Goolsby J.A."/>
            <person name="Tidwell J."/>
            <person name="Bellgard S.E."/>
            <person name="Bellgard M.I."/>
        </authorList>
    </citation>
    <scope>NUCLEOTIDE SEQUENCE</scope>
    <source>
        <tissue evidence="1">Shoot tissue taken approximately 20 cm above the soil surface</tissue>
    </source>
</reference>
<reference evidence="1" key="1">
    <citation type="submission" date="2014-09" db="EMBL/GenBank/DDBJ databases">
        <authorList>
            <person name="Magalhaes I.L.F."/>
            <person name="Oliveira U."/>
            <person name="Santos F.R."/>
            <person name="Vidigal T.H.D.A."/>
            <person name="Brescovit A.D."/>
            <person name="Santos A.J."/>
        </authorList>
    </citation>
    <scope>NUCLEOTIDE SEQUENCE</scope>
    <source>
        <tissue evidence="1">Shoot tissue taken approximately 20 cm above the soil surface</tissue>
    </source>
</reference>
<name>A0A0A9C8D5_ARUDO</name>
<sequence length="15" mass="1788">MLFTLLNLQLVLLEQ</sequence>